<dbReference type="Gene3D" id="1.20.1050.40">
    <property type="entry name" value="Endopeptidase. Chain P, domain 1"/>
    <property type="match status" value="1"/>
</dbReference>
<keyword evidence="6 9" id="KW-0482">Metalloprotease</keyword>
<dbReference type="Gene3D" id="3.40.390.10">
    <property type="entry name" value="Collagenase (Catalytic Domain)"/>
    <property type="match status" value="1"/>
</dbReference>
<comment type="similarity">
    <text evidence="1 9">Belongs to the peptidase M3 family.</text>
</comment>
<dbReference type="Gene3D" id="1.10.1370.10">
    <property type="entry name" value="Neurolysin, domain 3"/>
    <property type="match status" value="1"/>
</dbReference>
<evidence type="ECO:0000313" key="12">
    <source>
        <dbReference type="EMBL" id="TXC70763.1"/>
    </source>
</evidence>
<dbReference type="InterPro" id="IPR024079">
    <property type="entry name" value="MetalloPept_cat_dom_sf"/>
</dbReference>
<feature type="domain" description="Oligopeptidase A N-terminal" evidence="11">
    <location>
        <begin position="26"/>
        <end position="147"/>
    </location>
</feature>
<feature type="domain" description="Peptidase M3A/M3B catalytic" evidence="10">
    <location>
        <begin position="224"/>
        <end position="669"/>
    </location>
</feature>
<keyword evidence="2 9" id="KW-0645">Protease</keyword>
<organism evidence="12 13">
    <name type="scientific">Sphingomonas ginsenosidivorax</name>
    <dbReference type="NCBI Taxonomy" id="862135"/>
    <lineage>
        <taxon>Bacteria</taxon>
        <taxon>Pseudomonadati</taxon>
        <taxon>Pseudomonadota</taxon>
        <taxon>Alphaproteobacteria</taxon>
        <taxon>Sphingomonadales</taxon>
        <taxon>Sphingomonadaceae</taxon>
        <taxon>Sphingomonas</taxon>
    </lineage>
</organism>
<reference evidence="12 13" key="1">
    <citation type="journal article" date="2013" name="Antonie Van Leeuwenhoek">
        <title>Sphingomonas ginsenosidivorax sp. nov., with the ability to transform ginsenosides.</title>
        <authorList>
            <person name="Jin X.F."/>
            <person name="Kim J.K."/>
            <person name="Liu Q.M."/>
            <person name="Kang M.S."/>
            <person name="He D."/>
            <person name="Jin F.X."/>
            <person name="Kim S.C."/>
            <person name="Im W.T."/>
        </authorList>
    </citation>
    <scope>NUCLEOTIDE SEQUENCE [LARGE SCALE GENOMIC DNA]</scope>
    <source>
        <strain evidence="12 13">KHI67</strain>
    </source>
</reference>
<dbReference type="InterPro" id="IPR034005">
    <property type="entry name" value="M3A_DCP"/>
</dbReference>
<keyword evidence="4 9" id="KW-0378">Hydrolase</keyword>
<evidence type="ECO:0000259" key="10">
    <source>
        <dbReference type="Pfam" id="PF01432"/>
    </source>
</evidence>
<dbReference type="RefSeq" id="WP_147081378.1">
    <property type="nucleotide sequence ID" value="NZ_VOQR01000001.1"/>
</dbReference>
<proteinExistence type="inferred from homology"/>
<dbReference type="GO" id="GO:0006508">
    <property type="term" value="P:proteolysis"/>
    <property type="evidence" value="ECO:0007669"/>
    <property type="project" value="UniProtKB-KW"/>
</dbReference>
<dbReference type="OrthoDB" id="9773538at2"/>
<protein>
    <recommendedName>
        <fullName evidence="8">oligopeptidase A</fullName>
        <ecNumber evidence="8">3.4.24.70</ecNumber>
    </recommendedName>
</protein>
<keyword evidence="5 9" id="KW-0862">Zinc</keyword>
<evidence type="ECO:0000256" key="2">
    <source>
        <dbReference type="ARBA" id="ARBA00022670"/>
    </source>
</evidence>
<evidence type="ECO:0000256" key="1">
    <source>
        <dbReference type="ARBA" id="ARBA00006040"/>
    </source>
</evidence>
<comment type="caution">
    <text evidence="12">The sequence shown here is derived from an EMBL/GenBank/DDBJ whole genome shotgun (WGS) entry which is preliminary data.</text>
</comment>
<evidence type="ECO:0000256" key="6">
    <source>
        <dbReference type="ARBA" id="ARBA00023049"/>
    </source>
</evidence>
<evidence type="ECO:0000256" key="9">
    <source>
        <dbReference type="RuleBase" id="RU003435"/>
    </source>
</evidence>
<dbReference type="GO" id="GO:0006518">
    <property type="term" value="P:peptide metabolic process"/>
    <property type="evidence" value="ECO:0007669"/>
    <property type="project" value="TreeGrafter"/>
</dbReference>
<evidence type="ECO:0000256" key="3">
    <source>
        <dbReference type="ARBA" id="ARBA00022723"/>
    </source>
</evidence>
<dbReference type="Pfam" id="PF19310">
    <property type="entry name" value="TOP_N"/>
    <property type="match status" value="1"/>
</dbReference>
<evidence type="ECO:0000313" key="13">
    <source>
        <dbReference type="Proteomes" id="UP000321250"/>
    </source>
</evidence>
<gene>
    <name evidence="12" type="ORF">FSB78_07285</name>
</gene>
<evidence type="ECO:0000256" key="5">
    <source>
        <dbReference type="ARBA" id="ARBA00022833"/>
    </source>
</evidence>
<evidence type="ECO:0000256" key="4">
    <source>
        <dbReference type="ARBA" id="ARBA00022801"/>
    </source>
</evidence>
<dbReference type="SUPFAM" id="SSF55486">
    <property type="entry name" value="Metalloproteases ('zincins'), catalytic domain"/>
    <property type="match status" value="1"/>
</dbReference>
<dbReference type="FunFam" id="3.40.390.10:FF:000009">
    <property type="entry name" value="Oligopeptidase A"/>
    <property type="match status" value="1"/>
</dbReference>
<dbReference type="EC" id="3.4.24.70" evidence="8"/>
<dbReference type="PANTHER" id="PTHR11804">
    <property type="entry name" value="PROTEASE M3 THIMET OLIGOPEPTIDASE-RELATED"/>
    <property type="match status" value="1"/>
</dbReference>
<dbReference type="InterPro" id="IPR045090">
    <property type="entry name" value="Pept_M3A_M3B"/>
</dbReference>
<accession>A0A5C6UDD0</accession>
<dbReference type="Proteomes" id="UP000321250">
    <property type="component" value="Unassembled WGS sequence"/>
</dbReference>
<keyword evidence="13" id="KW-1185">Reference proteome</keyword>
<sequence length="673" mass="73063">MNALLATDALPRFDAVTPADVAPAIETLIARQTATIETLVATKPTEFDAAWLPLERIDVAMDNAWSTVSHLHGVADTPALRAAHAAGQQSLVEQGLKVGQNRDLFDVLDALAASPGFADLPRADRTAVERSLRDFRLSGVALEPAQRARYAEVQMALSSLSNAFGSALLDATEAWTELVTDEALLEGLSPADKAMLAAAAQATGQTGWLVTLQQPSVNAILGFCENRELRYRVYHAYGTRASDQGPNAGQFDNGPRIAEILKLRRESAALLGFTDPVALSLSTKMATDPHEVLAFLRDLAKRARPAAEADVASLRDFAADSLGIDDLQPWDTGFTANRLRLARHAIDEQAVRAYFPVDRVVAGWTALLERLFGIRLVERPDVVTWHPDARYHDLVDADGSVFAGLYTDLHARTGKRGGAWMAQARSRVTDGDAVMVPVAYLTCNFAPTGGAVPPLLSHGDVTTLLHETGHCLHHLFGLVDRPSVGGISGFEWDAVELPSQLMEDFAWDRDVLTAMSGQYETGEPLPADLFDKLVGARHFLEGMATLRQVEFAMFDLLLHLGVMGDDPVEVLDAVRDEVSVMRPPAWHRFPQSFSHIFAGGYAAGYYSYLWAEVLAADAFGRFRDAGLIDRATGDALRTHILSQGSARPALESFRAFMGRDPDPAALLVRRGLA</sequence>
<evidence type="ECO:0000256" key="8">
    <source>
        <dbReference type="ARBA" id="ARBA00026100"/>
    </source>
</evidence>
<evidence type="ECO:0000259" key="11">
    <source>
        <dbReference type="Pfam" id="PF19310"/>
    </source>
</evidence>
<dbReference type="InterPro" id="IPR024080">
    <property type="entry name" value="Neurolysin/TOP_N"/>
</dbReference>
<dbReference type="GO" id="GO:0005829">
    <property type="term" value="C:cytosol"/>
    <property type="evidence" value="ECO:0007669"/>
    <property type="project" value="UniProtKB-ARBA"/>
</dbReference>
<dbReference type="GO" id="GO:0046872">
    <property type="term" value="F:metal ion binding"/>
    <property type="evidence" value="ECO:0007669"/>
    <property type="project" value="UniProtKB-UniRule"/>
</dbReference>
<dbReference type="InterPro" id="IPR024077">
    <property type="entry name" value="Neurolysin/TOP_dom2"/>
</dbReference>
<dbReference type="EMBL" id="VOQR01000001">
    <property type="protein sequence ID" value="TXC70763.1"/>
    <property type="molecule type" value="Genomic_DNA"/>
</dbReference>
<name>A0A5C6UDD0_9SPHN</name>
<dbReference type="CDD" id="cd06456">
    <property type="entry name" value="M3A_DCP"/>
    <property type="match status" value="1"/>
</dbReference>
<dbReference type="AlphaFoldDB" id="A0A5C6UDD0"/>
<dbReference type="InterPro" id="IPR001567">
    <property type="entry name" value="Pept_M3A_M3B_dom"/>
</dbReference>
<keyword evidence="3 9" id="KW-0479">Metal-binding</keyword>
<evidence type="ECO:0000256" key="7">
    <source>
        <dbReference type="ARBA" id="ARBA00024603"/>
    </source>
</evidence>
<comment type="cofactor">
    <cofactor evidence="9">
        <name>Zn(2+)</name>
        <dbReference type="ChEBI" id="CHEBI:29105"/>
    </cofactor>
    <text evidence="9">Binds 1 zinc ion.</text>
</comment>
<dbReference type="PANTHER" id="PTHR11804:SF84">
    <property type="entry name" value="SACCHAROLYSIN"/>
    <property type="match status" value="1"/>
</dbReference>
<dbReference type="InterPro" id="IPR045666">
    <property type="entry name" value="OpdA_N"/>
</dbReference>
<dbReference type="Pfam" id="PF01432">
    <property type="entry name" value="Peptidase_M3"/>
    <property type="match status" value="1"/>
</dbReference>
<comment type="catalytic activity">
    <reaction evidence="7">
        <text>Hydrolysis of oligopeptides, with broad specificity. Gly or Ala commonly occur as P1 or P1' residues, but more distant residues are also important, as is shown by the fact that Z-Gly-Pro-Gly-|-Gly-Pro-Ala is cleaved, but not Z-(Gly)(5).</text>
        <dbReference type="EC" id="3.4.24.70"/>
    </reaction>
</comment>
<dbReference type="GO" id="GO:0004222">
    <property type="term" value="F:metalloendopeptidase activity"/>
    <property type="evidence" value="ECO:0007669"/>
    <property type="project" value="UniProtKB-EC"/>
</dbReference>